<evidence type="ECO:0000313" key="1">
    <source>
        <dbReference type="EMBL" id="SVA99788.1"/>
    </source>
</evidence>
<dbReference type="PANTHER" id="PTHR40267">
    <property type="entry name" value="BLR3294 PROTEIN"/>
    <property type="match status" value="1"/>
</dbReference>
<sequence length="227" mass="24439">VSTRVGLLVPSSNTVVEADFYRSFPTSTTIHTARMLLETTTVEAEEAMLDEYTFPAARLLATAKPDLMVFACTSAGALRGNSYDDDLCNRITEISGVPTISVIRSVQRVLGEASGNSVAVLTPYVDELNQRIQASLEDDGFNVTAMHGMGITTNFDIAQVDPLAIKAFAQECFGKEPPADSLFVSCTNFQAVTARPMLQELYGIPVVTSNHAALEVVRRALSINSIA</sequence>
<protein>
    <recommendedName>
        <fullName evidence="2">Asp/Glu racemase</fullName>
    </recommendedName>
</protein>
<organism evidence="1">
    <name type="scientific">marine metagenome</name>
    <dbReference type="NCBI Taxonomy" id="408172"/>
    <lineage>
        <taxon>unclassified sequences</taxon>
        <taxon>metagenomes</taxon>
        <taxon>ecological metagenomes</taxon>
    </lineage>
</organism>
<gene>
    <name evidence="1" type="ORF">METZ01_LOCUS152642</name>
</gene>
<name>A0A382AE21_9ZZZZ</name>
<evidence type="ECO:0008006" key="2">
    <source>
        <dbReference type="Google" id="ProtNLM"/>
    </source>
</evidence>
<accession>A0A382AE21</accession>
<dbReference type="InterPro" id="IPR026286">
    <property type="entry name" value="MaiA/AMDase"/>
</dbReference>
<feature type="non-terminal residue" evidence="1">
    <location>
        <position position="1"/>
    </location>
</feature>
<dbReference type="Gene3D" id="3.40.50.12500">
    <property type="match status" value="1"/>
</dbReference>
<proteinExistence type="predicted"/>
<dbReference type="AlphaFoldDB" id="A0A382AE21"/>
<dbReference type="PANTHER" id="PTHR40267:SF1">
    <property type="entry name" value="BLR3294 PROTEIN"/>
    <property type="match status" value="1"/>
</dbReference>
<dbReference type="PIRSF" id="PIRSF015736">
    <property type="entry name" value="MI"/>
    <property type="match status" value="1"/>
</dbReference>
<dbReference type="Pfam" id="PF17645">
    <property type="entry name" value="Amdase"/>
    <property type="match status" value="1"/>
</dbReference>
<dbReference type="EMBL" id="UINC01025004">
    <property type="protein sequence ID" value="SVA99788.1"/>
    <property type="molecule type" value="Genomic_DNA"/>
</dbReference>
<reference evidence="1" key="1">
    <citation type="submission" date="2018-05" db="EMBL/GenBank/DDBJ databases">
        <authorList>
            <person name="Lanie J.A."/>
            <person name="Ng W.-L."/>
            <person name="Kazmierczak K.M."/>
            <person name="Andrzejewski T.M."/>
            <person name="Davidsen T.M."/>
            <person name="Wayne K.J."/>
            <person name="Tettelin H."/>
            <person name="Glass J.I."/>
            <person name="Rusch D."/>
            <person name="Podicherti R."/>
            <person name="Tsui H.-C.T."/>
            <person name="Winkler M.E."/>
        </authorList>
    </citation>
    <scope>NUCLEOTIDE SEQUENCE</scope>
</reference>
<dbReference type="InterPro" id="IPR053714">
    <property type="entry name" value="Iso_Racemase_Enz_sf"/>
</dbReference>